<dbReference type="VEuPathDB" id="FungiDB:NEUTE1DRAFT_115647"/>
<dbReference type="RefSeq" id="XP_009847561.1">
    <property type="nucleotide sequence ID" value="XM_009849259.1"/>
</dbReference>
<evidence type="ECO:0000313" key="1">
    <source>
        <dbReference type="EMBL" id="EGO60227.1"/>
    </source>
</evidence>
<keyword evidence="2" id="KW-1185">Reference proteome</keyword>
<evidence type="ECO:0000313" key="2">
    <source>
        <dbReference type="Proteomes" id="UP000008065"/>
    </source>
</evidence>
<gene>
    <name evidence="1" type="ORF">NEUTE1DRAFT_115647</name>
</gene>
<proteinExistence type="predicted"/>
<dbReference type="KEGG" id="nte:NEUTE1DRAFT115647"/>
<dbReference type="HOGENOM" id="CLU_2850258_0_0_1"/>
<accession>F8MB62</accession>
<sequence>MCVSQKMETGACSRLGTRFRTKSMISFSNNARSAQSAVIRVSGYLQPTQRRSGMSARECDLKEQV</sequence>
<dbReference type="Proteomes" id="UP000008065">
    <property type="component" value="Unassembled WGS sequence"/>
</dbReference>
<name>F8MB62_NEUT8</name>
<dbReference type="AlphaFoldDB" id="F8MB62"/>
<reference evidence="2" key="1">
    <citation type="journal article" date="2011" name="Genetics">
        <title>Massive changes in genome architecture accompany the transition to self-fertility in the filamentous fungus Neurospora tetrasperma.</title>
        <authorList>
            <person name="Ellison C.E."/>
            <person name="Stajich J.E."/>
            <person name="Jacobson D.J."/>
            <person name="Natvig D.O."/>
            <person name="Lapidus A."/>
            <person name="Foster B."/>
            <person name="Aerts A."/>
            <person name="Riley R."/>
            <person name="Lindquist E.A."/>
            <person name="Grigoriev I.V."/>
            <person name="Taylor J.W."/>
        </authorList>
    </citation>
    <scope>NUCLEOTIDE SEQUENCE [LARGE SCALE GENOMIC DNA]</scope>
    <source>
        <strain evidence="2">FGSC 2508 / P0657</strain>
    </source>
</reference>
<protein>
    <submittedName>
        <fullName evidence="1">Uncharacterized protein</fullName>
    </submittedName>
</protein>
<dbReference type="GeneID" id="20822815"/>
<dbReference type="EMBL" id="GL891302">
    <property type="protein sequence ID" value="EGO60227.1"/>
    <property type="molecule type" value="Genomic_DNA"/>
</dbReference>
<organism evidence="1 2">
    <name type="scientific">Neurospora tetrasperma (strain FGSC 2508 / ATCC MYA-4615 / P0657)</name>
    <dbReference type="NCBI Taxonomy" id="510951"/>
    <lineage>
        <taxon>Eukaryota</taxon>
        <taxon>Fungi</taxon>
        <taxon>Dikarya</taxon>
        <taxon>Ascomycota</taxon>
        <taxon>Pezizomycotina</taxon>
        <taxon>Sordariomycetes</taxon>
        <taxon>Sordariomycetidae</taxon>
        <taxon>Sordariales</taxon>
        <taxon>Sordariaceae</taxon>
        <taxon>Neurospora</taxon>
    </lineage>
</organism>